<accession>A0A914E1L0</accession>
<evidence type="ECO:0000313" key="2">
    <source>
        <dbReference type="WBParaSite" id="ACRNAN_scaffold5082.g21245.t1"/>
    </source>
</evidence>
<proteinExistence type="predicted"/>
<name>A0A914E1L0_9BILA</name>
<keyword evidence="1" id="KW-1185">Reference proteome</keyword>
<dbReference type="AlphaFoldDB" id="A0A914E1L0"/>
<protein>
    <submittedName>
        <fullName evidence="2">Uncharacterized protein</fullName>
    </submittedName>
</protein>
<dbReference type="Proteomes" id="UP000887540">
    <property type="component" value="Unplaced"/>
</dbReference>
<sequence length="106" mass="11583">MVVRPGGIEFDCKSMNGSFVCAPTTTMPPPTASCCPPEDYGLHGGLGQTVPIHVEHVVLLCGQEYVDQLLMDALVIAQQDQLLKHFRVIVNLVLILKVLVVLRICQ</sequence>
<organism evidence="1 2">
    <name type="scientific">Acrobeloides nanus</name>
    <dbReference type="NCBI Taxonomy" id="290746"/>
    <lineage>
        <taxon>Eukaryota</taxon>
        <taxon>Metazoa</taxon>
        <taxon>Ecdysozoa</taxon>
        <taxon>Nematoda</taxon>
        <taxon>Chromadorea</taxon>
        <taxon>Rhabditida</taxon>
        <taxon>Tylenchina</taxon>
        <taxon>Cephalobomorpha</taxon>
        <taxon>Cephaloboidea</taxon>
        <taxon>Cephalobidae</taxon>
        <taxon>Acrobeloides</taxon>
    </lineage>
</organism>
<reference evidence="2" key="1">
    <citation type="submission" date="2022-11" db="UniProtKB">
        <authorList>
            <consortium name="WormBaseParasite"/>
        </authorList>
    </citation>
    <scope>IDENTIFICATION</scope>
</reference>
<evidence type="ECO:0000313" key="1">
    <source>
        <dbReference type="Proteomes" id="UP000887540"/>
    </source>
</evidence>
<dbReference type="WBParaSite" id="ACRNAN_scaffold5082.g21245.t1">
    <property type="protein sequence ID" value="ACRNAN_scaffold5082.g21245.t1"/>
    <property type="gene ID" value="ACRNAN_scaffold5082.g21245"/>
</dbReference>